<sequence length="560" mass="64458">MTTYGLESIDGRVISFNKEGELGYKADCLNLVGKVITEKEISFKMCKNALLEMWGNPQGVAVTDIGRKKLLFSFKDIKKGLQIVRNGPWNIRGNLINLQLWSERESVFDVNHDYMEFWIQVHGLPLDYMNKEIAIKVGDMMGIVAEVENPLVDGILRRSFLRIKVGINITKALRTGFWLSREEMPKTWVFFKYERLPDCYCFKCGIIGHEKKNCSKPTAMACWDPTKPKYSAGLGVNPVRPLSAMEEGSSWKSGWRNEGEVNPAHEQQHNNKESDEKQETEESAIRAEQCPQQGLEEEGFLENKMMREIEMVEVGVQADNVQKIPDFQGYEEEQREIWAAYQLKNLEELRDEQAARAVNKQNQEENILREVRRGSKVGPSYADRPNKIEAYAENGGRKEYQATNQPKGKEVVIEGYGLERSQEDSVNMPQQNPREFRGQNIEKKNEEGRDEAQIKYKSPKHTTTREALRIIMGEELQTKELSNQRITGKGKDLISIEVQPKWHWKYREPVREKIGATDYKQKENQGTGEEAAYYVELASDEENGEGATKENIKEIARWEI</sequence>
<feature type="region of interest" description="Disordered" evidence="2">
    <location>
        <begin position="250"/>
        <end position="295"/>
    </location>
</feature>
<dbReference type="EMBL" id="SDMP01000011">
    <property type="protein sequence ID" value="RYR28934.1"/>
    <property type="molecule type" value="Genomic_DNA"/>
</dbReference>
<dbReference type="GO" id="GO:0003676">
    <property type="term" value="F:nucleic acid binding"/>
    <property type="evidence" value="ECO:0007669"/>
    <property type="project" value="InterPro"/>
</dbReference>
<keyword evidence="1" id="KW-0862">Zinc</keyword>
<dbReference type="Pfam" id="PF14392">
    <property type="entry name" value="zf-CCHC_4"/>
    <property type="match status" value="1"/>
</dbReference>
<reference evidence="4 5" key="1">
    <citation type="submission" date="2019-01" db="EMBL/GenBank/DDBJ databases">
        <title>Sequencing of cultivated peanut Arachis hypogaea provides insights into genome evolution and oil improvement.</title>
        <authorList>
            <person name="Chen X."/>
        </authorList>
    </citation>
    <scope>NUCLEOTIDE SEQUENCE [LARGE SCALE GENOMIC DNA]</scope>
    <source>
        <strain evidence="5">cv. Fuhuasheng</strain>
        <tissue evidence="4">Leaves</tissue>
    </source>
</reference>
<dbReference type="Pfam" id="PF14111">
    <property type="entry name" value="DUF4283"/>
    <property type="match status" value="1"/>
</dbReference>
<evidence type="ECO:0000313" key="4">
    <source>
        <dbReference type="EMBL" id="RYR28934.1"/>
    </source>
</evidence>
<dbReference type="InterPro" id="IPR040256">
    <property type="entry name" value="At4g02000-like"/>
</dbReference>
<keyword evidence="1" id="KW-0863">Zinc-finger</keyword>
<evidence type="ECO:0000259" key="3">
    <source>
        <dbReference type="PROSITE" id="PS50158"/>
    </source>
</evidence>
<dbReference type="InterPro" id="IPR025558">
    <property type="entry name" value="DUF4283"/>
</dbReference>
<name>A0A445ARB6_ARAHY</name>
<dbReference type="InterPro" id="IPR036875">
    <property type="entry name" value="Znf_CCHC_sf"/>
</dbReference>
<comment type="caution">
    <text evidence="4">The sequence shown here is derived from an EMBL/GenBank/DDBJ whole genome shotgun (WGS) entry which is preliminary data.</text>
</comment>
<dbReference type="PROSITE" id="PS50158">
    <property type="entry name" value="ZF_CCHC"/>
    <property type="match status" value="1"/>
</dbReference>
<dbReference type="Proteomes" id="UP000289738">
    <property type="component" value="Chromosome B01"/>
</dbReference>
<dbReference type="SUPFAM" id="SSF57756">
    <property type="entry name" value="Retrovirus zinc finger-like domains"/>
    <property type="match status" value="1"/>
</dbReference>
<keyword evidence="5" id="KW-1185">Reference proteome</keyword>
<keyword evidence="1" id="KW-0479">Metal-binding</keyword>
<feature type="compositionally biased region" description="Basic and acidic residues" evidence="2">
    <location>
        <begin position="266"/>
        <end position="277"/>
    </location>
</feature>
<evidence type="ECO:0000313" key="5">
    <source>
        <dbReference type="Proteomes" id="UP000289738"/>
    </source>
</evidence>
<evidence type="ECO:0000256" key="1">
    <source>
        <dbReference type="PROSITE-ProRule" id="PRU00047"/>
    </source>
</evidence>
<gene>
    <name evidence="4" type="ORF">Ahy_B01g053155</name>
</gene>
<evidence type="ECO:0000256" key="2">
    <source>
        <dbReference type="SAM" id="MobiDB-lite"/>
    </source>
</evidence>
<feature type="domain" description="CCHC-type" evidence="3">
    <location>
        <begin position="201"/>
        <end position="216"/>
    </location>
</feature>
<organism evidence="4 5">
    <name type="scientific">Arachis hypogaea</name>
    <name type="common">Peanut</name>
    <dbReference type="NCBI Taxonomy" id="3818"/>
    <lineage>
        <taxon>Eukaryota</taxon>
        <taxon>Viridiplantae</taxon>
        <taxon>Streptophyta</taxon>
        <taxon>Embryophyta</taxon>
        <taxon>Tracheophyta</taxon>
        <taxon>Spermatophyta</taxon>
        <taxon>Magnoliopsida</taxon>
        <taxon>eudicotyledons</taxon>
        <taxon>Gunneridae</taxon>
        <taxon>Pentapetalae</taxon>
        <taxon>rosids</taxon>
        <taxon>fabids</taxon>
        <taxon>Fabales</taxon>
        <taxon>Fabaceae</taxon>
        <taxon>Papilionoideae</taxon>
        <taxon>50 kb inversion clade</taxon>
        <taxon>dalbergioids sensu lato</taxon>
        <taxon>Dalbergieae</taxon>
        <taxon>Pterocarpus clade</taxon>
        <taxon>Arachis</taxon>
    </lineage>
</organism>
<dbReference type="STRING" id="3818.A0A445ARB6"/>
<dbReference type="PANTHER" id="PTHR31286">
    <property type="entry name" value="GLYCINE-RICH CELL WALL STRUCTURAL PROTEIN 1.8-LIKE"/>
    <property type="match status" value="1"/>
</dbReference>
<dbReference type="InterPro" id="IPR001878">
    <property type="entry name" value="Znf_CCHC"/>
</dbReference>
<proteinExistence type="predicted"/>
<dbReference type="GO" id="GO:0008270">
    <property type="term" value="F:zinc ion binding"/>
    <property type="evidence" value="ECO:0007669"/>
    <property type="project" value="UniProtKB-KW"/>
</dbReference>
<dbReference type="AlphaFoldDB" id="A0A445ARB6"/>
<dbReference type="PANTHER" id="PTHR31286:SF178">
    <property type="entry name" value="DUF4283 DOMAIN-CONTAINING PROTEIN"/>
    <property type="match status" value="1"/>
</dbReference>
<dbReference type="InterPro" id="IPR025836">
    <property type="entry name" value="Zn_knuckle_CX2CX4HX4C"/>
</dbReference>
<protein>
    <recommendedName>
        <fullName evidence="3">CCHC-type domain-containing protein</fullName>
    </recommendedName>
</protein>
<accession>A0A445ARB6</accession>